<evidence type="ECO:0000256" key="2">
    <source>
        <dbReference type="SAM" id="SignalP"/>
    </source>
</evidence>
<organism evidence="3 4">
    <name type="scientific">Nosema bombycis (strain CQ1 / CVCC 102059)</name>
    <name type="common">Microsporidian parasite</name>
    <name type="synonym">Pebrine of silkworm</name>
    <dbReference type="NCBI Taxonomy" id="578461"/>
    <lineage>
        <taxon>Eukaryota</taxon>
        <taxon>Fungi</taxon>
        <taxon>Fungi incertae sedis</taxon>
        <taxon>Microsporidia</taxon>
        <taxon>Nosematidae</taxon>
        <taxon>Nosema</taxon>
    </lineage>
</organism>
<dbReference type="AlphaFoldDB" id="R0M1Q8"/>
<evidence type="ECO:0000256" key="1">
    <source>
        <dbReference type="SAM" id="Phobius"/>
    </source>
</evidence>
<protein>
    <submittedName>
        <fullName evidence="3">Uncharacterized protein</fullName>
    </submittedName>
</protein>
<feature type="chain" id="PRO_5004355030" evidence="2">
    <location>
        <begin position="17"/>
        <end position="245"/>
    </location>
</feature>
<keyword evidence="1" id="KW-0472">Membrane</keyword>
<dbReference type="Proteomes" id="UP000016927">
    <property type="component" value="Unassembled WGS sequence"/>
</dbReference>
<proteinExistence type="predicted"/>
<reference evidence="3 4" key="1">
    <citation type="journal article" date="2013" name="BMC Genomics">
        <title>Comparative genomics of parasitic silkworm microsporidia reveal an association between genome expansion and host adaptation.</title>
        <authorList>
            <person name="Pan G."/>
            <person name="Xu J."/>
            <person name="Li T."/>
            <person name="Xia Q."/>
            <person name="Liu S.L."/>
            <person name="Zhang G."/>
            <person name="Li S."/>
            <person name="Li C."/>
            <person name="Liu H."/>
            <person name="Yang L."/>
            <person name="Liu T."/>
            <person name="Zhang X."/>
            <person name="Wu Z."/>
            <person name="Fan W."/>
            <person name="Dang X."/>
            <person name="Xiang H."/>
            <person name="Tao M."/>
            <person name="Li Y."/>
            <person name="Hu J."/>
            <person name="Li Z."/>
            <person name="Lin L."/>
            <person name="Luo J."/>
            <person name="Geng L."/>
            <person name="Wang L."/>
            <person name="Long M."/>
            <person name="Wan Y."/>
            <person name="He N."/>
            <person name="Zhang Z."/>
            <person name="Lu C."/>
            <person name="Keeling P.J."/>
            <person name="Wang J."/>
            <person name="Xiang Z."/>
            <person name="Zhou Z."/>
        </authorList>
    </citation>
    <scope>NUCLEOTIDE SEQUENCE [LARGE SCALE GENOMIC DNA]</scope>
    <source>
        <strain evidence="4">CQ1 / CVCC 102059</strain>
    </source>
</reference>
<feature type="signal peptide" evidence="2">
    <location>
        <begin position="1"/>
        <end position="16"/>
    </location>
</feature>
<evidence type="ECO:0000313" key="4">
    <source>
        <dbReference type="Proteomes" id="UP000016927"/>
    </source>
</evidence>
<dbReference type="VEuPathDB" id="MicrosporidiaDB:NBO_622g0001"/>
<evidence type="ECO:0000313" key="3">
    <source>
        <dbReference type="EMBL" id="EOB11944.1"/>
    </source>
</evidence>
<gene>
    <name evidence="3" type="ORF">NBO_622g0001</name>
</gene>
<name>R0M1Q8_NOSB1</name>
<keyword evidence="1" id="KW-1133">Transmembrane helix</keyword>
<feature type="transmembrane region" description="Helical" evidence="1">
    <location>
        <begin position="219"/>
        <end position="241"/>
    </location>
</feature>
<keyword evidence="2" id="KW-0732">Signal</keyword>
<keyword evidence="1" id="KW-0812">Transmembrane</keyword>
<dbReference type="EMBL" id="KB909529">
    <property type="protein sequence ID" value="EOB11944.1"/>
    <property type="molecule type" value="Genomic_DNA"/>
</dbReference>
<keyword evidence="4" id="KW-1185">Reference proteome</keyword>
<sequence>MDLLVFTIFYIASIFTMNSNYPKDMIKKVDKKRLDLNIFQDDSNITIKFKSKDYIPAFGIWISDFFTINEGEFLIEGTSLFEWLKENITDSSAINGFINTMDNRTFEHISSKEEFYRKADNLELTLVMFKIEDFRKLATEGLERLKSSSTHRSAQEYEIEKELGKKIDDCKVVFIVRYNNADNEIPSDLNNFELYILKSTKLSDSFETLALLKRCAFDALIGATLTLTIFGTLIFAGRYSLSKFF</sequence>
<dbReference type="HOGENOM" id="CLU_097254_0_0_1"/>
<accession>R0M1Q8</accession>